<dbReference type="Proteomes" id="UP001062846">
    <property type="component" value="Chromosome 13"/>
</dbReference>
<proteinExistence type="predicted"/>
<accession>A0ACC0L2Y8</accession>
<keyword evidence="2" id="KW-1185">Reference proteome</keyword>
<reference evidence="1" key="1">
    <citation type="submission" date="2022-02" db="EMBL/GenBank/DDBJ databases">
        <title>Plant Genome Project.</title>
        <authorList>
            <person name="Zhang R.-G."/>
        </authorList>
    </citation>
    <scope>NUCLEOTIDE SEQUENCE</scope>
    <source>
        <strain evidence="1">AT1</strain>
    </source>
</reference>
<protein>
    <submittedName>
        <fullName evidence="1">Uncharacterized protein</fullName>
    </submittedName>
</protein>
<comment type="caution">
    <text evidence="1">The sequence shown here is derived from an EMBL/GenBank/DDBJ whole genome shotgun (WGS) entry which is preliminary data.</text>
</comment>
<organism evidence="1 2">
    <name type="scientific">Rhododendron molle</name>
    <name type="common">Chinese azalea</name>
    <name type="synonym">Azalea mollis</name>
    <dbReference type="NCBI Taxonomy" id="49168"/>
    <lineage>
        <taxon>Eukaryota</taxon>
        <taxon>Viridiplantae</taxon>
        <taxon>Streptophyta</taxon>
        <taxon>Embryophyta</taxon>
        <taxon>Tracheophyta</taxon>
        <taxon>Spermatophyta</taxon>
        <taxon>Magnoliopsida</taxon>
        <taxon>eudicotyledons</taxon>
        <taxon>Gunneridae</taxon>
        <taxon>Pentapetalae</taxon>
        <taxon>asterids</taxon>
        <taxon>Ericales</taxon>
        <taxon>Ericaceae</taxon>
        <taxon>Ericoideae</taxon>
        <taxon>Rhodoreae</taxon>
        <taxon>Rhododendron</taxon>
    </lineage>
</organism>
<evidence type="ECO:0000313" key="1">
    <source>
        <dbReference type="EMBL" id="KAI8522553.1"/>
    </source>
</evidence>
<name>A0ACC0L2Y8_RHOML</name>
<dbReference type="EMBL" id="CM046400">
    <property type="protein sequence ID" value="KAI8522553.1"/>
    <property type="molecule type" value="Genomic_DNA"/>
</dbReference>
<evidence type="ECO:0000313" key="2">
    <source>
        <dbReference type="Proteomes" id="UP001062846"/>
    </source>
</evidence>
<sequence length="327" mass="36708">MTFCSSAQSQVMDIDVAVAKDGSGNFSTIQEAINHAPSFSTRRYKIQIGEGHYVENILVPDNKTNLMLVGAGMDKTIISGNRTTAIGPYKKTYETATAAIEGQGFVGMHITFANTAGKQYPQAVALGVDANYSAFYKCRFRGYEDTLFTRKGYQFYRECEIYGTVDFICGDSTVVLQNCFIYPFQPLGQKKNTITAHKREYPYEQTGIIIHNCTIRAAQELLQQDSKLPTFLGRPWGNMSRTIIMQSFLDDLINPQGWLKWESPPHSVDKVDYAEYKNRGPGANTAGRVHWSRVINSSSEATKYTVKNFIKGDKWIPAEIPYFPGLM</sequence>
<gene>
    <name evidence="1" type="ORF">RHMOL_Rhmol13G0005400</name>
</gene>